<accession>A0AAW9DS65</accession>
<name>A0AAW9DS65_ACIAO</name>
<evidence type="ECO:0000313" key="2">
    <source>
        <dbReference type="Proteomes" id="UP001279553"/>
    </source>
</evidence>
<proteinExistence type="predicted"/>
<dbReference type="RefSeq" id="WP_319614383.1">
    <property type="nucleotide sequence ID" value="NZ_JAWXYB010000018.1"/>
</dbReference>
<dbReference type="PROSITE" id="PS51318">
    <property type="entry name" value="TAT"/>
    <property type="match status" value="1"/>
</dbReference>
<sequence>MTEQNDDQRGFSRRSTLAMPAAGLGIAALGAALSPIGVAEAATMGDEFIPPHATKLKALTAALAKAPRRRDFKSVPMILTSADQYDSEALHLLFAYSGGPKQVWDNTALDSPWLNLMRNSMNAQIWSWKHPDFIAVSATHGTAHLALYDKYIWDKYLTKFTGGKVKSNTWMDVPAASKASAADYNNPKGVFSPLDNSIVVLQKRGAVFCACHNEVWELTMGILKKGINPDKLSHPAMAAEFTNHLIPGAVLTPGVVGTIPQFQLAGYQYAK</sequence>
<organism evidence="1 2">
    <name type="scientific">Acidiphilium acidophilum</name>
    <name type="common">Thiobacillus acidophilus</name>
    <dbReference type="NCBI Taxonomy" id="76588"/>
    <lineage>
        <taxon>Bacteria</taxon>
        <taxon>Pseudomonadati</taxon>
        <taxon>Pseudomonadota</taxon>
        <taxon>Alphaproteobacteria</taxon>
        <taxon>Acetobacterales</taxon>
        <taxon>Acidocellaceae</taxon>
        <taxon>Acidiphilium</taxon>
    </lineage>
</organism>
<dbReference type="Proteomes" id="UP001279553">
    <property type="component" value="Unassembled WGS sequence"/>
</dbReference>
<dbReference type="InterPro" id="IPR006311">
    <property type="entry name" value="TAT_signal"/>
</dbReference>
<protein>
    <submittedName>
        <fullName evidence="1">Transcriptional initiation protein Tat</fullName>
    </submittedName>
</protein>
<dbReference type="AlphaFoldDB" id="A0AAW9DS65"/>
<reference evidence="1 2" key="1">
    <citation type="submission" date="2023-11" db="EMBL/GenBank/DDBJ databases">
        <title>MicrobeMod: A computational toolkit for identifying prokaryotic methylation and restriction-modification with nanopore sequencing.</title>
        <authorList>
            <person name="Crits-Christoph A."/>
            <person name="Kang S.C."/>
            <person name="Lee H."/>
            <person name="Ostrov N."/>
        </authorList>
    </citation>
    <scope>NUCLEOTIDE SEQUENCE [LARGE SCALE GENOMIC DNA]</scope>
    <source>
        <strain evidence="1 2">DSMZ 700</strain>
    </source>
</reference>
<comment type="caution">
    <text evidence="1">The sequence shown here is derived from an EMBL/GenBank/DDBJ whole genome shotgun (WGS) entry which is preliminary data.</text>
</comment>
<gene>
    <name evidence="1" type="ORF">SIL87_11895</name>
</gene>
<dbReference type="EMBL" id="JAWXYB010000018">
    <property type="protein sequence ID" value="MDX5931471.1"/>
    <property type="molecule type" value="Genomic_DNA"/>
</dbReference>
<evidence type="ECO:0000313" key="1">
    <source>
        <dbReference type="EMBL" id="MDX5931471.1"/>
    </source>
</evidence>
<keyword evidence="2" id="KW-1185">Reference proteome</keyword>